<dbReference type="PANTHER" id="PTHR43027:SF2">
    <property type="entry name" value="TRANSPORT PERMEASE PROTEIN"/>
    <property type="match status" value="1"/>
</dbReference>
<keyword evidence="4 6" id="KW-0472">Membrane</keyword>
<dbReference type="RefSeq" id="WP_344075387.1">
    <property type="nucleotide sequence ID" value="NZ_BAAALS010000001.1"/>
</dbReference>
<feature type="domain" description="ABC transmembrane type-2" evidence="7">
    <location>
        <begin position="121"/>
        <end position="353"/>
    </location>
</feature>
<gene>
    <name evidence="8" type="ORF">GCM10009681_00360</name>
</gene>
<evidence type="ECO:0000256" key="2">
    <source>
        <dbReference type="ARBA" id="ARBA00022692"/>
    </source>
</evidence>
<evidence type="ECO:0000259" key="7">
    <source>
        <dbReference type="PROSITE" id="PS51012"/>
    </source>
</evidence>
<evidence type="ECO:0000256" key="1">
    <source>
        <dbReference type="ARBA" id="ARBA00004141"/>
    </source>
</evidence>
<name>A0ABN2JR81_9ACTN</name>
<comment type="caution">
    <text evidence="8">The sequence shown here is derived from an EMBL/GenBank/DDBJ whole genome shotgun (WGS) entry which is preliminary data.</text>
</comment>
<protein>
    <recommendedName>
        <fullName evidence="6">Transport permease protein</fullName>
    </recommendedName>
</protein>
<feature type="transmembrane region" description="Helical" evidence="6">
    <location>
        <begin position="273"/>
        <end position="292"/>
    </location>
</feature>
<keyword evidence="3 6" id="KW-1133">Transmembrane helix</keyword>
<feature type="transmembrane region" description="Helical" evidence="6">
    <location>
        <begin position="240"/>
        <end position="261"/>
    </location>
</feature>
<evidence type="ECO:0000256" key="4">
    <source>
        <dbReference type="ARBA" id="ARBA00023136"/>
    </source>
</evidence>
<feature type="transmembrane region" description="Helical" evidence="6">
    <location>
        <begin position="21"/>
        <end position="40"/>
    </location>
</feature>
<keyword evidence="6" id="KW-1003">Cell membrane</keyword>
<dbReference type="PRINTS" id="PR00164">
    <property type="entry name" value="ABC2TRNSPORT"/>
</dbReference>
<feature type="transmembrane region" description="Helical" evidence="6">
    <location>
        <begin position="205"/>
        <end position="234"/>
    </location>
</feature>
<accession>A0ABN2JR81</accession>
<dbReference type="EMBL" id="BAAALS010000001">
    <property type="protein sequence ID" value="GAA1734174.1"/>
    <property type="molecule type" value="Genomic_DNA"/>
</dbReference>
<dbReference type="Proteomes" id="UP001500655">
    <property type="component" value="Unassembled WGS sequence"/>
</dbReference>
<reference evidence="9" key="1">
    <citation type="journal article" date="2019" name="Int. J. Syst. Evol. Microbiol.">
        <title>The Global Catalogue of Microorganisms (GCM) 10K type strain sequencing project: providing services to taxonomists for standard genome sequencing and annotation.</title>
        <authorList>
            <consortium name="The Broad Institute Genomics Platform"/>
            <consortium name="The Broad Institute Genome Sequencing Center for Infectious Disease"/>
            <person name="Wu L."/>
            <person name="Ma J."/>
        </authorList>
    </citation>
    <scope>NUCLEOTIDE SEQUENCE [LARGE SCALE GENOMIC DNA]</scope>
    <source>
        <strain evidence="9">JCM 13249</strain>
    </source>
</reference>
<proteinExistence type="inferred from homology"/>
<feature type="transmembrane region" description="Helical" evidence="6">
    <location>
        <begin position="328"/>
        <end position="350"/>
    </location>
</feature>
<keyword evidence="2 6" id="KW-0812">Transmembrane</keyword>
<organism evidence="8 9">
    <name type="scientific">Luedemannella helvata</name>
    <dbReference type="NCBI Taxonomy" id="349315"/>
    <lineage>
        <taxon>Bacteria</taxon>
        <taxon>Bacillati</taxon>
        <taxon>Actinomycetota</taxon>
        <taxon>Actinomycetes</taxon>
        <taxon>Micromonosporales</taxon>
        <taxon>Micromonosporaceae</taxon>
        <taxon>Luedemannella</taxon>
    </lineage>
</organism>
<evidence type="ECO:0000256" key="5">
    <source>
        <dbReference type="ARBA" id="ARBA00023251"/>
    </source>
</evidence>
<keyword evidence="6" id="KW-0813">Transport</keyword>
<dbReference type="Pfam" id="PF12698">
    <property type="entry name" value="ABC2_membrane_3"/>
    <property type="match status" value="1"/>
</dbReference>
<keyword evidence="9" id="KW-1185">Reference proteome</keyword>
<dbReference type="PANTHER" id="PTHR43027">
    <property type="entry name" value="DOXORUBICIN RESISTANCE ABC TRANSPORTER PERMEASE PROTEIN DRRC-RELATED"/>
    <property type="match status" value="1"/>
</dbReference>
<dbReference type="InterPro" id="IPR013525">
    <property type="entry name" value="ABC2_TM"/>
</dbReference>
<sequence>MTSIVSLSKAIARGFVRDRTAVFFTVLFPLMFLLLFGGIFKDQTAPKSEVIQVGAVSLLDDMPADAKTGLSDILELTRADDRAAALEQVRKGDVDAMVEQSGGTIVLHYSAADQVTAGTVNGLFSSLVNAGNLAAAGVTAPAFTLQGQQVEDESLGTIQYVTPGLLGWAIATGATFGAAMTLVTWRHKKLLRRLRLAPINVGSVLAARVGVSIVIALVQMAIFLGVAVLPYFGLVLSDSWWMSIPLVLVGTLAFLSIGLLAGSFAKTPEAANVIANLVVLPMAFLSGAFFPLDNAPGWLQAVGNALPLKHLVDGMQAVMVRGESPGAVLPQLGILAAFAVVTSAIAALLFRWDDV</sequence>
<comment type="subcellular location">
    <subcellularLocation>
        <location evidence="6">Cell membrane</location>
        <topology evidence="6">Multi-pass membrane protein</topology>
    </subcellularLocation>
    <subcellularLocation>
        <location evidence="1">Membrane</location>
        <topology evidence="1">Multi-pass membrane protein</topology>
    </subcellularLocation>
</comment>
<keyword evidence="5" id="KW-0046">Antibiotic resistance</keyword>
<comment type="similarity">
    <text evidence="6">Belongs to the ABC-2 integral membrane protein family.</text>
</comment>
<dbReference type="InterPro" id="IPR047817">
    <property type="entry name" value="ABC2_TM_bact-type"/>
</dbReference>
<evidence type="ECO:0000256" key="6">
    <source>
        <dbReference type="RuleBase" id="RU361157"/>
    </source>
</evidence>
<evidence type="ECO:0000313" key="8">
    <source>
        <dbReference type="EMBL" id="GAA1734174.1"/>
    </source>
</evidence>
<dbReference type="InterPro" id="IPR000412">
    <property type="entry name" value="ABC_2_transport"/>
</dbReference>
<dbReference type="PROSITE" id="PS51012">
    <property type="entry name" value="ABC_TM2"/>
    <property type="match status" value="1"/>
</dbReference>
<feature type="transmembrane region" description="Helical" evidence="6">
    <location>
        <begin position="165"/>
        <end position="185"/>
    </location>
</feature>
<evidence type="ECO:0000256" key="3">
    <source>
        <dbReference type="ARBA" id="ARBA00022989"/>
    </source>
</evidence>
<evidence type="ECO:0000313" key="9">
    <source>
        <dbReference type="Proteomes" id="UP001500655"/>
    </source>
</evidence>
<dbReference type="InterPro" id="IPR052902">
    <property type="entry name" value="ABC-2_transporter"/>
</dbReference>